<dbReference type="GO" id="GO:0016831">
    <property type="term" value="F:carboxy-lyase activity"/>
    <property type="evidence" value="ECO:0007669"/>
    <property type="project" value="InterPro"/>
</dbReference>
<evidence type="ECO:0000256" key="1">
    <source>
        <dbReference type="ARBA" id="ARBA00023239"/>
    </source>
</evidence>
<protein>
    <recommendedName>
        <fullName evidence="2">Amidohydrolase-related domain-containing protein</fullName>
    </recommendedName>
</protein>
<dbReference type="InterPro" id="IPR032466">
    <property type="entry name" value="Metal_Hydrolase"/>
</dbReference>
<accession>A0A2L0ENQ8</accession>
<evidence type="ECO:0000313" key="4">
    <source>
        <dbReference type="Proteomes" id="UP000238348"/>
    </source>
</evidence>
<dbReference type="EMBL" id="CP012673">
    <property type="protein sequence ID" value="AUX40929.1"/>
    <property type="molecule type" value="Genomic_DNA"/>
</dbReference>
<dbReference type="Pfam" id="PF04909">
    <property type="entry name" value="Amidohydro_2"/>
    <property type="match status" value="1"/>
</dbReference>
<gene>
    <name evidence="3" type="ORF">SOCE26_023310</name>
</gene>
<proteinExistence type="predicted"/>
<dbReference type="Proteomes" id="UP000238348">
    <property type="component" value="Chromosome"/>
</dbReference>
<dbReference type="GO" id="GO:0016787">
    <property type="term" value="F:hydrolase activity"/>
    <property type="evidence" value="ECO:0007669"/>
    <property type="project" value="InterPro"/>
</dbReference>
<dbReference type="AlphaFoldDB" id="A0A2L0ENQ8"/>
<evidence type="ECO:0000313" key="3">
    <source>
        <dbReference type="EMBL" id="AUX40929.1"/>
    </source>
</evidence>
<reference evidence="3 4" key="1">
    <citation type="submission" date="2015-09" db="EMBL/GenBank/DDBJ databases">
        <title>Sorangium comparison.</title>
        <authorList>
            <person name="Zaburannyi N."/>
            <person name="Bunk B."/>
            <person name="Overmann J."/>
            <person name="Mueller R."/>
        </authorList>
    </citation>
    <scope>NUCLEOTIDE SEQUENCE [LARGE SCALE GENOMIC DNA]</scope>
    <source>
        <strain evidence="3 4">So ce26</strain>
    </source>
</reference>
<keyword evidence="1" id="KW-0456">Lyase</keyword>
<name>A0A2L0ENQ8_SORCE</name>
<dbReference type="GO" id="GO:0019748">
    <property type="term" value="P:secondary metabolic process"/>
    <property type="evidence" value="ECO:0007669"/>
    <property type="project" value="TreeGrafter"/>
</dbReference>
<organism evidence="3 4">
    <name type="scientific">Sorangium cellulosum</name>
    <name type="common">Polyangium cellulosum</name>
    <dbReference type="NCBI Taxonomy" id="56"/>
    <lineage>
        <taxon>Bacteria</taxon>
        <taxon>Pseudomonadati</taxon>
        <taxon>Myxococcota</taxon>
        <taxon>Polyangia</taxon>
        <taxon>Polyangiales</taxon>
        <taxon>Polyangiaceae</taxon>
        <taxon>Sorangium</taxon>
    </lineage>
</organism>
<sequence length="386" mass="42738">MRDGHRILDADRHVIEPIDLWRTYLEPELRAHAPYYAAFGDGDPAGRAASAGPGGRLPLPPQPMVDGRPLYRRLSARAARELAAAVVRRAAPPGPIEQPETHLAEMDAEGIDVAFLYPTFGLLLLGLDWLDPALAVAYTRAYNTWLRGFCDRAPERLRGVALMSPQDPARMVVELARAAALGFRAVVIRPNPVGGRTLGDSAYEAFWAECERRAIAVAVHESAHAYLPAAGADRFHSRFALHACSHPMEQMMALLALIEGGVLERHPGLRVAFLEAGCGWVPYWLWRLDEVEYRHLAGEVAPHVLREPSAYFRRQCFVSIEPDEPYLAEVVPRIGEDNLLFGTDYPHLDHDSGLVGQALALRRALPGESVRKLLWDNAARFYGVEG</sequence>
<feature type="domain" description="Amidohydrolase-related" evidence="2">
    <location>
        <begin position="96"/>
        <end position="383"/>
    </location>
</feature>
<dbReference type="Gene3D" id="3.20.20.140">
    <property type="entry name" value="Metal-dependent hydrolases"/>
    <property type="match status" value="1"/>
</dbReference>
<dbReference type="InterPro" id="IPR032465">
    <property type="entry name" value="ACMSD"/>
</dbReference>
<dbReference type="SUPFAM" id="SSF51556">
    <property type="entry name" value="Metallo-dependent hydrolases"/>
    <property type="match status" value="1"/>
</dbReference>
<dbReference type="RefSeq" id="WP_104978650.1">
    <property type="nucleotide sequence ID" value="NZ_CP012673.1"/>
</dbReference>
<evidence type="ECO:0000259" key="2">
    <source>
        <dbReference type="Pfam" id="PF04909"/>
    </source>
</evidence>
<dbReference type="InterPro" id="IPR006680">
    <property type="entry name" value="Amidohydro-rel"/>
</dbReference>
<dbReference type="GO" id="GO:0005737">
    <property type="term" value="C:cytoplasm"/>
    <property type="evidence" value="ECO:0007669"/>
    <property type="project" value="TreeGrafter"/>
</dbReference>
<dbReference type="PANTHER" id="PTHR21240">
    <property type="entry name" value="2-AMINO-3-CARBOXYLMUCONATE-6-SEMIALDEHYDE DECARBOXYLASE"/>
    <property type="match status" value="1"/>
</dbReference>
<dbReference type="PANTHER" id="PTHR21240:SF28">
    <property type="entry name" value="ISO-OROTATE DECARBOXYLASE (EUROFUNG)"/>
    <property type="match status" value="1"/>
</dbReference>
<dbReference type="OrthoDB" id="149172at2"/>